<organism evidence="4 5">
    <name type="scientific">Ralstonia mannitolilytica</name>
    <dbReference type="NCBI Taxonomy" id="105219"/>
    <lineage>
        <taxon>Bacteria</taxon>
        <taxon>Pseudomonadati</taxon>
        <taxon>Pseudomonadota</taxon>
        <taxon>Betaproteobacteria</taxon>
        <taxon>Burkholderiales</taxon>
        <taxon>Burkholderiaceae</taxon>
        <taxon>Ralstonia</taxon>
    </lineage>
</organism>
<evidence type="ECO:0000259" key="3">
    <source>
        <dbReference type="Pfam" id="PF00419"/>
    </source>
</evidence>
<dbReference type="GeneID" id="34790257"/>
<name>A0AAJ5D396_9RALS</name>
<dbReference type="InterPro" id="IPR008966">
    <property type="entry name" value="Adhesion_dom_sf"/>
</dbReference>
<gene>
    <name evidence="4" type="ORF">NCTC10894_00097</name>
</gene>
<feature type="signal peptide" evidence="2">
    <location>
        <begin position="1"/>
        <end position="22"/>
    </location>
</feature>
<dbReference type="Proteomes" id="UP000255008">
    <property type="component" value="Unassembled WGS sequence"/>
</dbReference>
<evidence type="ECO:0000256" key="1">
    <source>
        <dbReference type="ARBA" id="ARBA00022729"/>
    </source>
</evidence>
<dbReference type="InterPro" id="IPR000259">
    <property type="entry name" value="Adhesion_dom_fimbrial"/>
</dbReference>
<proteinExistence type="predicted"/>
<dbReference type="GO" id="GO:0043709">
    <property type="term" value="P:cell adhesion involved in single-species biofilm formation"/>
    <property type="evidence" value="ECO:0007669"/>
    <property type="project" value="TreeGrafter"/>
</dbReference>
<protein>
    <submittedName>
        <fullName evidence="4">Major fimbrial protein SthE</fullName>
    </submittedName>
</protein>
<evidence type="ECO:0000256" key="2">
    <source>
        <dbReference type="SAM" id="SignalP"/>
    </source>
</evidence>
<dbReference type="SUPFAM" id="SSF49401">
    <property type="entry name" value="Bacterial adhesins"/>
    <property type="match status" value="1"/>
</dbReference>
<sequence length="335" mass="35346">MRVWTASLAAGLTLIAAKGACAYTCQTVTSDIIIQPKALAVQRDLPVGSLISEVVSDVVTTFHCSNEAPALKFQQAGIKGYGEYAGNFNGKRVWKTNIEGIGYAVGITPMNGCATGATFYVTGGNPDNIDQNLYCSNNGILPSQPMKAKAVIKFFKTARNTGVGSVDAKQVGSFILENNRSTWVSPEPKISIASFSVSTLSCTLGSTAINVKMGDVPVGAFKGVGTWPDSARTKAFDIPLTCSKGASINLKLDGTAYDAKNGMLKLEEGSDTAKGVAIQLLYDDQPVELAKSFKWQTASEDGTYAIPLKARYVQTDSSITPGAANGSATFTLTYQ</sequence>
<dbReference type="EMBL" id="UGVE01000001">
    <property type="protein sequence ID" value="SUD95770.1"/>
    <property type="molecule type" value="Genomic_DNA"/>
</dbReference>
<dbReference type="RefSeq" id="WP_082062828.1">
    <property type="nucleotide sequence ID" value="NZ_BAAAEC010000009.1"/>
</dbReference>
<dbReference type="Pfam" id="PF00419">
    <property type="entry name" value="Fimbrial"/>
    <property type="match status" value="1"/>
</dbReference>
<evidence type="ECO:0000313" key="4">
    <source>
        <dbReference type="EMBL" id="SUD95770.1"/>
    </source>
</evidence>
<dbReference type="Gene3D" id="2.60.40.1090">
    <property type="entry name" value="Fimbrial-type adhesion domain"/>
    <property type="match status" value="1"/>
</dbReference>
<dbReference type="PANTHER" id="PTHR33420">
    <property type="entry name" value="FIMBRIAL SUBUNIT ELFA-RELATED"/>
    <property type="match status" value="1"/>
</dbReference>
<keyword evidence="1 2" id="KW-0732">Signal</keyword>
<dbReference type="InterPro" id="IPR036937">
    <property type="entry name" value="Adhesion_dom_fimbrial_sf"/>
</dbReference>
<dbReference type="GO" id="GO:0009289">
    <property type="term" value="C:pilus"/>
    <property type="evidence" value="ECO:0007669"/>
    <property type="project" value="InterPro"/>
</dbReference>
<dbReference type="AlphaFoldDB" id="A0AAJ5D396"/>
<feature type="chain" id="PRO_5042523089" evidence="2">
    <location>
        <begin position="23"/>
        <end position="335"/>
    </location>
</feature>
<dbReference type="PANTHER" id="PTHR33420:SF3">
    <property type="entry name" value="FIMBRIAL SUBUNIT ELFA"/>
    <property type="match status" value="1"/>
</dbReference>
<dbReference type="InterPro" id="IPR050263">
    <property type="entry name" value="Bact_Fimbrial_Adh_Pro"/>
</dbReference>
<evidence type="ECO:0000313" key="5">
    <source>
        <dbReference type="Proteomes" id="UP000255008"/>
    </source>
</evidence>
<accession>A0AAJ5D396</accession>
<feature type="domain" description="Fimbrial-type adhesion" evidence="3">
    <location>
        <begin position="201"/>
        <end position="335"/>
    </location>
</feature>
<reference evidence="4 5" key="1">
    <citation type="submission" date="2018-06" db="EMBL/GenBank/DDBJ databases">
        <authorList>
            <consortium name="Pathogen Informatics"/>
            <person name="Doyle S."/>
        </authorList>
    </citation>
    <scope>NUCLEOTIDE SEQUENCE [LARGE SCALE GENOMIC DNA]</scope>
    <source>
        <strain evidence="4 5">NCTC10894</strain>
    </source>
</reference>
<comment type="caution">
    <text evidence="4">The sequence shown here is derived from an EMBL/GenBank/DDBJ whole genome shotgun (WGS) entry which is preliminary data.</text>
</comment>
<dbReference type="Gene3D" id="2.60.40.3310">
    <property type="match status" value="1"/>
</dbReference>